<dbReference type="EnsemblMetazoa" id="GAUT047749-RA">
    <property type="protein sequence ID" value="GAUT047749-PA"/>
    <property type="gene ID" value="GAUT047749"/>
</dbReference>
<evidence type="ECO:0000313" key="3">
    <source>
        <dbReference type="Proteomes" id="UP000078200"/>
    </source>
</evidence>
<evidence type="ECO:0000256" key="1">
    <source>
        <dbReference type="SAM" id="MobiDB-lite"/>
    </source>
</evidence>
<name>A0A1A9VU69_GLOAU</name>
<evidence type="ECO:0000313" key="2">
    <source>
        <dbReference type="EnsemblMetazoa" id="GAUT047749-PA"/>
    </source>
</evidence>
<sequence>MYMQYVGIRGHFLVLEDEEPVRPKRETTLAPRRSSALRGADPQRLGGIRGHFLVLEDEEPVRPKRETTLAPRRSSAPREDNTNQCWKRGLSSVLISLGGWHVKYYKLSKAGRRIGDVACNLKSRYRLLAGVDSADIIKLKTKRVRARSKRVNEKNIGVAGINCVSLDDLTDFAQKGRSCWEKIHPPIVMLILPYAAISALTDPEALVNSSSLKTYF</sequence>
<reference evidence="2" key="1">
    <citation type="submission" date="2020-05" db="UniProtKB">
        <authorList>
            <consortium name="EnsemblMetazoa"/>
        </authorList>
    </citation>
    <scope>IDENTIFICATION</scope>
    <source>
        <strain evidence="2">TTRI</strain>
    </source>
</reference>
<dbReference type="AlphaFoldDB" id="A0A1A9VU69"/>
<proteinExistence type="predicted"/>
<organism evidence="2 3">
    <name type="scientific">Glossina austeni</name>
    <name type="common">Savannah tsetse fly</name>
    <dbReference type="NCBI Taxonomy" id="7395"/>
    <lineage>
        <taxon>Eukaryota</taxon>
        <taxon>Metazoa</taxon>
        <taxon>Ecdysozoa</taxon>
        <taxon>Arthropoda</taxon>
        <taxon>Hexapoda</taxon>
        <taxon>Insecta</taxon>
        <taxon>Pterygota</taxon>
        <taxon>Neoptera</taxon>
        <taxon>Endopterygota</taxon>
        <taxon>Diptera</taxon>
        <taxon>Brachycera</taxon>
        <taxon>Muscomorpha</taxon>
        <taxon>Hippoboscoidea</taxon>
        <taxon>Glossinidae</taxon>
        <taxon>Glossina</taxon>
    </lineage>
</organism>
<accession>A0A1A9VU69</accession>
<keyword evidence="3" id="KW-1185">Reference proteome</keyword>
<dbReference type="Proteomes" id="UP000078200">
    <property type="component" value="Unassembled WGS sequence"/>
</dbReference>
<feature type="region of interest" description="Disordered" evidence="1">
    <location>
        <begin position="63"/>
        <end position="82"/>
    </location>
</feature>
<protein>
    <submittedName>
        <fullName evidence="2">Uncharacterized protein</fullName>
    </submittedName>
</protein>
<dbReference type="VEuPathDB" id="VectorBase:GAUT047749"/>